<protein>
    <submittedName>
        <fullName evidence="2">Uncharacterized protein</fullName>
    </submittedName>
</protein>
<keyword evidence="3" id="KW-1185">Reference proteome</keyword>
<proteinExistence type="predicted"/>
<accession>A0A392U9V2</accession>
<feature type="compositionally biased region" description="Acidic residues" evidence="1">
    <location>
        <begin position="10"/>
        <end position="24"/>
    </location>
</feature>
<feature type="region of interest" description="Disordered" evidence="1">
    <location>
        <begin position="1"/>
        <end position="24"/>
    </location>
</feature>
<evidence type="ECO:0000313" key="3">
    <source>
        <dbReference type="Proteomes" id="UP000265520"/>
    </source>
</evidence>
<name>A0A392U9V2_9FABA</name>
<dbReference type="Proteomes" id="UP000265520">
    <property type="component" value="Unassembled WGS sequence"/>
</dbReference>
<dbReference type="EMBL" id="LXQA010763530">
    <property type="protein sequence ID" value="MCI69818.1"/>
    <property type="molecule type" value="Genomic_DNA"/>
</dbReference>
<reference evidence="2 3" key="1">
    <citation type="journal article" date="2018" name="Front. Plant Sci.">
        <title>Red Clover (Trifolium pratense) and Zigzag Clover (T. medium) - A Picture of Genomic Similarities and Differences.</title>
        <authorList>
            <person name="Dluhosova J."/>
            <person name="Istvanek J."/>
            <person name="Nedelnik J."/>
            <person name="Repkova J."/>
        </authorList>
    </citation>
    <scope>NUCLEOTIDE SEQUENCE [LARGE SCALE GENOMIC DNA]</scope>
    <source>
        <strain evidence="3">cv. 10/8</strain>
        <tissue evidence="2">Leaf</tissue>
    </source>
</reference>
<dbReference type="AlphaFoldDB" id="A0A392U9V2"/>
<evidence type="ECO:0000313" key="2">
    <source>
        <dbReference type="EMBL" id="MCI69818.1"/>
    </source>
</evidence>
<feature type="non-terminal residue" evidence="2">
    <location>
        <position position="24"/>
    </location>
</feature>
<sequence>MEMMRIAKDVEDELKEGDDEDDRE</sequence>
<organism evidence="2 3">
    <name type="scientific">Trifolium medium</name>
    <dbReference type="NCBI Taxonomy" id="97028"/>
    <lineage>
        <taxon>Eukaryota</taxon>
        <taxon>Viridiplantae</taxon>
        <taxon>Streptophyta</taxon>
        <taxon>Embryophyta</taxon>
        <taxon>Tracheophyta</taxon>
        <taxon>Spermatophyta</taxon>
        <taxon>Magnoliopsida</taxon>
        <taxon>eudicotyledons</taxon>
        <taxon>Gunneridae</taxon>
        <taxon>Pentapetalae</taxon>
        <taxon>rosids</taxon>
        <taxon>fabids</taxon>
        <taxon>Fabales</taxon>
        <taxon>Fabaceae</taxon>
        <taxon>Papilionoideae</taxon>
        <taxon>50 kb inversion clade</taxon>
        <taxon>NPAAA clade</taxon>
        <taxon>Hologalegina</taxon>
        <taxon>IRL clade</taxon>
        <taxon>Trifolieae</taxon>
        <taxon>Trifolium</taxon>
    </lineage>
</organism>
<comment type="caution">
    <text evidence="2">The sequence shown here is derived from an EMBL/GenBank/DDBJ whole genome shotgun (WGS) entry which is preliminary data.</text>
</comment>
<evidence type="ECO:0000256" key="1">
    <source>
        <dbReference type="SAM" id="MobiDB-lite"/>
    </source>
</evidence>